<dbReference type="FunFam" id="2.60.40.10:FF:000178">
    <property type="entry name" value="E3 ubiquitin-protein ligase TRIM9 isoform X1"/>
    <property type="match status" value="1"/>
</dbReference>
<dbReference type="Gene3D" id="4.10.830.40">
    <property type="match status" value="1"/>
</dbReference>
<evidence type="ECO:0000259" key="8">
    <source>
        <dbReference type="PROSITE" id="PS50853"/>
    </source>
</evidence>
<evidence type="ECO:0000259" key="9">
    <source>
        <dbReference type="PROSITE" id="PS51262"/>
    </source>
</evidence>
<dbReference type="GO" id="GO:0043005">
    <property type="term" value="C:neuron projection"/>
    <property type="evidence" value="ECO:0007669"/>
    <property type="project" value="TreeGrafter"/>
</dbReference>
<organism evidence="10 11">
    <name type="scientific">Brachionus calyciflorus</name>
    <dbReference type="NCBI Taxonomy" id="104777"/>
    <lineage>
        <taxon>Eukaryota</taxon>
        <taxon>Metazoa</taxon>
        <taxon>Spiralia</taxon>
        <taxon>Gnathifera</taxon>
        <taxon>Rotifera</taxon>
        <taxon>Eurotatoria</taxon>
        <taxon>Monogononta</taxon>
        <taxon>Pseudotrocha</taxon>
        <taxon>Ploima</taxon>
        <taxon>Brachionidae</taxon>
        <taxon>Brachionus</taxon>
    </lineage>
</organism>
<dbReference type="InterPro" id="IPR003649">
    <property type="entry name" value="Bbox_C"/>
</dbReference>
<dbReference type="InterPro" id="IPR003961">
    <property type="entry name" value="FN3_dom"/>
</dbReference>
<evidence type="ECO:0000259" key="6">
    <source>
        <dbReference type="PROSITE" id="PS50119"/>
    </source>
</evidence>
<dbReference type="Gene3D" id="3.30.40.10">
    <property type="entry name" value="Zinc/RING finger domain, C3HC4 (zinc finger)"/>
    <property type="match status" value="1"/>
</dbReference>
<protein>
    <submittedName>
        <fullName evidence="10">Uncharacterized protein</fullName>
    </submittedName>
</protein>
<gene>
    <name evidence="10" type="ORF">OXX778_LOCUS13818</name>
</gene>
<dbReference type="InterPro" id="IPR001870">
    <property type="entry name" value="B30.2/SPRY"/>
</dbReference>
<dbReference type="SMART" id="SM00184">
    <property type="entry name" value="RING"/>
    <property type="match status" value="1"/>
</dbReference>
<evidence type="ECO:0000256" key="3">
    <source>
        <dbReference type="ARBA" id="ARBA00022833"/>
    </source>
</evidence>
<dbReference type="EMBL" id="CAJNOC010002727">
    <property type="protein sequence ID" value="CAF0948489.1"/>
    <property type="molecule type" value="Genomic_DNA"/>
</dbReference>
<dbReference type="InterPro" id="IPR017903">
    <property type="entry name" value="COS_domain"/>
</dbReference>
<keyword evidence="4" id="KW-0175">Coiled coil</keyword>
<evidence type="ECO:0000313" key="10">
    <source>
        <dbReference type="EMBL" id="CAF0948489.1"/>
    </source>
</evidence>
<dbReference type="InterPro" id="IPR003877">
    <property type="entry name" value="SPRY_dom"/>
</dbReference>
<dbReference type="InterPro" id="IPR013083">
    <property type="entry name" value="Znf_RING/FYVE/PHD"/>
</dbReference>
<dbReference type="CDD" id="cd19803">
    <property type="entry name" value="Bbox1_TRIM9-like_C-I"/>
    <property type="match status" value="1"/>
</dbReference>
<dbReference type="Pfam" id="PF22586">
    <property type="entry name" value="ANCHR-like_BBOX"/>
    <property type="match status" value="1"/>
</dbReference>
<dbReference type="Pfam" id="PF00643">
    <property type="entry name" value="zf-B_box"/>
    <property type="match status" value="1"/>
</dbReference>
<dbReference type="PANTHER" id="PTHR24099">
    <property type="entry name" value="E3 UBIQUITIN-PROTEIN LIGASE TRIM36-RELATED"/>
    <property type="match status" value="1"/>
</dbReference>
<keyword evidence="11" id="KW-1185">Reference proteome</keyword>
<dbReference type="GO" id="GO:0007411">
    <property type="term" value="P:axon guidance"/>
    <property type="evidence" value="ECO:0007669"/>
    <property type="project" value="TreeGrafter"/>
</dbReference>
<dbReference type="InterPro" id="IPR001841">
    <property type="entry name" value="Znf_RING"/>
</dbReference>
<dbReference type="SUPFAM" id="SSF57845">
    <property type="entry name" value="B-box zinc-binding domain"/>
    <property type="match status" value="1"/>
</dbReference>
<dbReference type="Gene3D" id="2.60.120.920">
    <property type="match status" value="1"/>
</dbReference>
<proteinExistence type="predicted"/>
<dbReference type="InterPro" id="IPR036116">
    <property type="entry name" value="FN3_sf"/>
</dbReference>
<keyword evidence="2 5" id="KW-0863">Zinc-finger</keyword>
<feature type="domain" description="B30.2/SPRY" evidence="7">
    <location>
        <begin position="553"/>
        <end position="737"/>
    </location>
</feature>
<dbReference type="Pfam" id="PF00622">
    <property type="entry name" value="SPRY"/>
    <property type="match status" value="1"/>
</dbReference>
<feature type="domain" description="Fibronectin type-III" evidence="8">
    <location>
        <begin position="474"/>
        <end position="571"/>
    </location>
</feature>
<dbReference type="SUPFAM" id="SSF49265">
    <property type="entry name" value="Fibronectin type III"/>
    <property type="match status" value="1"/>
</dbReference>
<dbReference type="Proteomes" id="UP000663879">
    <property type="component" value="Unassembled WGS sequence"/>
</dbReference>
<accession>A0A814D290</accession>
<dbReference type="GO" id="GO:0008270">
    <property type="term" value="F:zinc ion binding"/>
    <property type="evidence" value="ECO:0007669"/>
    <property type="project" value="UniProtKB-KW"/>
</dbReference>
<feature type="domain" description="COS" evidence="9">
    <location>
        <begin position="410"/>
        <end position="470"/>
    </location>
</feature>
<dbReference type="InterPro" id="IPR000315">
    <property type="entry name" value="Znf_B-box"/>
</dbReference>
<dbReference type="SMART" id="SM00449">
    <property type="entry name" value="SPRY"/>
    <property type="match status" value="1"/>
</dbReference>
<keyword evidence="1" id="KW-0479">Metal-binding</keyword>
<dbReference type="Gene3D" id="2.60.40.10">
    <property type="entry name" value="Immunoglobulins"/>
    <property type="match status" value="1"/>
</dbReference>
<dbReference type="PANTHER" id="PTHR24099:SF15">
    <property type="entry name" value="E3 UBIQUITIN-PROTEIN LIGASE TRIM9"/>
    <property type="match status" value="1"/>
</dbReference>
<comment type="caution">
    <text evidence="10">The sequence shown here is derived from an EMBL/GenBank/DDBJ whole genome shotgun (WGS) entry which is preliminary data.</text>
</comment>
<dbReference type="SUPFAM" id="SSF49899">
    <property type="entry name" value="Concanavalin A-like lectins/glucanases"/>
    <property type="match status" value="1"/>
</dbReference>
<dbReference type="PROSITE" id="PS50853">
    <property type="entry name" value="FN3"/>
    <property type="match status" value="1"/>
</dbReference>
<evidence type="ECO:0000313" key="11">
    <source>
        <dbReference type="Proteomes" id="UP000663879"/>
    </source>
</evidence>
<dbReference type="PROSITE" id="PS50119">
    <property type="entry name" value="ZF_BBOX"/>
    <property type="match status" value="2"/>
</dbReference>
<reference evidence="10" key="1">
    <citation type="submission" date="2021-02" db="EMBL/GenBank/DDBJ databases">
        <authorList>
            <person name="Nowell W R."/>
        </authorList>
    </citation>
    <scope>NUCLEOTIDE SEQUENCE</scope>
    <source>
        <strain evidence="10">Ploen Becks lab</strain>
    </source>
</reference>
<dbReference type="PROSITE" id="PS51262">
    <property type="entry name" value="COS"/>
    <property type="match status" value="1"/>
</dbReference>
<dbReference type="SMART" id="SM00502">
    <property type="entry name" value="BBC"/>
    <property type="match status" value="1"/>
</dbReference>
<dbReference type="Gene3D" id="3.30.160.60">
    <property type="entry name" value="Classic Zinc Finger"/>
    <property type="match status" value="1"/>
</dbReference>
<feature type="domain" description="B box-type" evidence="6">
    <location>
        <begin position="260"/>
        <end position="302"/>
    </location>
</feature>
<evidence type="ECO:0000256" key="5">
    <source>
        <dbReference type="PROSITE-ProRule" id="PRU00024"/>
    </source>
</evidence>
<dbReference type="InterPro" id="IPR013320">
    <property type="entry name" value="ConA-like_dom_sf"/>
</dbReference>
<dbReference type="OrthoDB" id="295536at2759"/>
<dbReference type="PROSITE" id="PS50188">
    <property type="entry name" value="B302_SPRY"/>
    <property type="match status" value="1"/>
</dbReference>
<dbReference type="CDD" id="cd00063">
    <property type="entry name" value="FN3"/>
    <property type="match status" value="1"/>
</dbReference>
<dbReference type="InterPro" id="IPR013783">
    <property type="entry name" value="Ig-like_fold"/>
</dbReference>
<dbReference type="CDD" id="cd12889">
    <property type="entry name" value="SPRY_PRY_TRIM67_9"/>
    <property type="match status" value="1"/>
</dbReference>
<dbReference type="SMART" id="SM00336">
    <property type="entry name" value="BBOX"/>
    <property type="match status" value="2"/>
</dbReference>
<sequence length="747" mass="84673">MEVELKCTYCNNFYCNPVLLPCFHSLCYACALNLQEKFNNDPITTLTRNKYSKNNTNLISSMSPQSSLSSASSANIDNLSMTDLGSSIISDLDKLSVFSEADSGVMLNTTNQNIYSSSAAISSTTTSRPNSYMSQYSPTLSPSLPPSLPLPTCPLYSTYLPCPSCNRMIYMDETGVDSLTKNTCLENIVERYLDAKKMSIKCQMCPNQQEKDAQVMCEQCEIYYCDECRESLHPMRGPLQKHNLIQAKLGRECLKRKNRAKESMCSDHSNELVNFYCLLCKCNCCNLCVTESVHINHQIMPLNQYCKSQKAELSQVLQSLSEKAKTSSEYLTKLKTLPDLIEENSSQIKTVLINEIDEMIRLLEIKKSELVDYLEMEKSIKQNQIKDQCHTMSNKIQKTTGLLQFCVETLKEQDASSFLQISEHMIERVSQIDTKFTSGDFEIKSFDSLDFDFKLNSDTILKEIKKLNYKQLRVPSTPCFIAEECINKNQNESVIILSWNQKTIQNTQGYILEIDDGTSQGEFKEVYRGNDTMCQINGLISNCVYNARVRAFNPAGLSEYSHVMSIPSTPTLWFTFNPKTSHSDILFSNNFNSVTCKSSEDRVVLGSVGFSKGVHYWEVSIDRYDNQPDPAFGIARYDCSKDHMLGKDSKSWCMYIDSKRSWFMHNGKHFSRVDSGIQQGCVVGVLLDLNNRTMTFYVNDELHSEIAFKNLPNGVYYPAFSLNRNVQITLSSGLEPPPCFSSDSFSD</sequence>
<dbReference type="SUPFAM" id="SSF57850">
    <property type="entry name" value="RING/U-box"/>
    <property type="match status" value="1"/>
</dbReference>
<evidence type="ECO:0000256" key="1">
    <source>
        <dbReference type="ARBA" id="ARBA00022723"/>
    </source>
</evidence>
<feature type="domain" description="B box-type" evidence="6">
    <location>
        <begin position="200"/>
        <end position="247"/>
    </location>
</feature>
<dbReference type="InterPro" id="IPR043136">
    <property type="entry name" value="B30.2/SPRY_sf"/>
</dbReference>
<keyword evidence="3" id="KW-0862">Zinc</keyword>
<name>A0A814D290_9BILA</name>
<dbReference type="FunFam" id="2.60.120.920:FF:000009">
    <property type="entry name" value="E3 ubiquitin-protein ligase TRIM9 isoform X1"/>
    <property type="match status" value="1"/>
</dbReference>
<dbReference type="AlphaFoldDB" id="A0A814D290"/>
<evidence type="ECO:0000256" key="4">
    <source>
        <dbReference type="ARBA" id="ARBA00023054"/>
    </source>
</evidence>
<dbReference type="InterPro" id="IPR050617">
    <property type="entry name" value="E3_ligase_FN3/SPRY"/>
</dbReference>
<evidence type="ECO:0000259" key="7">
    <source>
        <dbReference type="PROSITE" id="PS50188"/>
    </source>
</evidence>
<evidence type="ECO:0000256" key="2">
    <source>
        <dbReference type="ARBA" id="ARBA00022771"/>
    </source>
</evidence>